<dbReference type="EMBL" id="JAHCRT010000001">
    <property type="protein sequence ID" value="MDQ9292493.1"/>
    <property type="molecule type" value="Genomic_DNA"/>
</dbReference>
<organism evidence="1 3">
    <name type="scientific">Escherichia marmotae</name>
    <dbReference type="NCBI Taxonomy" id="1499973"/>
    <lineage>
        <taxon>Bacteria</taxon>
        <taxon>Pseudomonadati</taxon>
        <taxon>Pseudomonadota</taxon>
        <taxon>Gammaproteobacteria</taxon>
        <taxon>Enterobacterales</taxon>
        <taxon>Enterobacteriaceae</taxon>
        <taxon>Escherichia</taxon>
    </lineage>
</organism>
<protein>
    <submittedName>
        <fullName evidence="1">Uncharacterized protein</fullName>
    </submittedName>
</protein>
<evidence type="ECO:0000313" key="3">
    <source>
        <dbReference type="Proteomes" id="UP001206878"/>
    </source>
</evidence>
<dbReference type="InterPro" id="IPR057788">
    <property type="entry name" value="YmiD"/>
</dbReference>
<dbReference type="GeneID" id="86946605"/>
<sequence length="42" mass="5205">MQKLPLKEKCLTAKVNYHSRIRYVMELYTVKYIYSSLYARFR</sequence>
<reference evidence="2 4" key="1">
    <citation type="submission" date="2021-05" db="EMBL/GenBank/DDBJ databases">
        <title>Genome sequence of E. marmotae isolates.</title>
        <authorList>
            <person name="Binsker U."/>
            <person name="Hammerl J.A."/>
        </authorList>
    </citation>
    <scope>NUCLEOTIDE SEQUENCE [LARGE SCALE GENOMIC DNA]</scope>
    <source>
        <strain evidence="2 4">21-MO00586</strain>
    </source>
</reference>
<dbReference type="Proteomes" id="UP001206878">
    <property type="component" value="Unassembled WGS sequence"/>
</dbReference>
<accession>A0AAW5MSI8</accession>
<keyword evidence="4" id="KW-1185">Reference proteome</keyword>
<dbReference type="RefSeq" id="WP_214678595.1">
    <property type="nucleotide sequence ID" value="NZ_ADKG01000009.1"/>
</dbReference>
<reference evidence="1" key="2">
    <citation type="submission" date="2022-07" db="EMBL/GenBank/DDBJ databases">
        <title>Diversity of ethanolamine utilization by human commensal Escherichia coli.</title>
        <authorList>
            <person name="Jubelin G."/>
        </authorList>
    </citation>
    <scope>NUCLEOTIDE SEQUENCE</scope>
    <source>
        <strain evidence="1">S1</strain>
    </source>
</reference>
<name>A0AAW5MSI8_9ESCH</name>
<dbReference type="AlphaFoldDB" id="A0AAW5MSI8"/>
<comment type="caution">
    <text evidence="1">The sequence shown here is derived from an EMBL/GenBank/DDBJ whole genome shotgun (WGS) entry which is preliminary data.</text>
</comment>
<proteinExistence type="predicted"/>
<evidence type="ECO:0000313" key="2">
    <source>
        <dbReference type="EMBL" id="MDQ9292493.1"/>
    </source>
</evidence>
<gene>
    <name evidence="2" type="ORF">KJE03_03190</name>
    <name evidence="1" type="ORF">NVV43_06730</name>
</gene>
<evidence type="ECO:0000313" key="4">
    <source>
        <dbReference type="Proteomes" id="UP001235723"/>
    </source>
</evidence>
<evidence type="ECO:0000313" key="1">
    <source>
        <dbReference type="EMBL" id="MCR6675302.1"/>
    </source>
</evidence>
<dbReference type="EMBL" id="JANPXH010000004">
    <property type="protein sequence ID" value="MCR6675302.1"/>
    <property type="molecule type" value="Genomic_DNA"/>
</dbReference>
<dbReference type="Pfam" id="PF23497">
    <property type="entry name" value="YmiD"/>
    <property type="match status" value="1"/>
</dbReference>
<dbReference type="Proteomes" id="UP001235723">
    <property type="component" value="Unassembled WGS sequence"/>
</dbReference>